<dbReference type="GO" id="GO:0004175">
    <property type="term" value="F:endopeptidase activity"/>
    <property type="evidence" value="ECO:0007669"/>
    <property type="project" value="UniProtKB-ARBA"/>
</dbReference>
<sequence>MLDETRAPSRRRTLALTLLATGLSLIAGAALWLFLTGEADIRYSADHDETVPMWTRWVPPLVGILLIRLIPPTRYAGTRELLAGQTTRRRVPYTEALVLAGLAVLFAAALRGLGGGEPAHTLLKLSLLLAAPLVLFWWLRRSGTAWAAGEQRPEPWNRWAPAIPVIAWFALSYTGPFAMPYSDYASTVDVPTLLVTIIVVFLVNSLLEEVFYRRWLQTRWEAVLGAWPAIVLTSLLWASWHVGIQGGGDLSVDLASTFVNQGVTGLFLGYLWSRYRRMWPLLVVHGLINSAAILLGLL</sequence>
<feature type="transmembrane region" description="Helical" evidence="1">
    <location>
        <begin position="91"/>
        <end position="110"/>
    </location>
</feature>
<feature type="transmembrane region" description="Helical" evidence="1">
    <location>
        <begin position="122"/>
        <end position="139"/>
    </location>
</feature>
<feature type="transmembrane region" description="Helical" evidence="1">
    <location>
        <begin position="190"/>
        <end position="211"/>
    </location>
</feature>
<dbReference type="RefSeq" id="WP_312885716.1">
    <property type="nucleotide sequence ID" value="NZ_JACHJT010000002.1"/>
</dbReference>
<gene>
    <name evidence="3" type="ORF">F4561_006208</name>
</gene>
<keyword evidence="1" id="KW-0472">Membrane</keyword>
<dbReference type="GO" id="GO:0080120">
    <property type="term" value="P:CAAX-box protein maturation"/>
    <property type="evidence" value="ECO:0007669"/>
    <property type="project" value="UniProtKB-ARBA"/>
</dbReference>
<evidence type="ECO:0000259" key="2">
    <source>
        <dbReference type="Pfam" id="PF02517"/>
    </source>
</evidence>
<evidence type="ECO:0000313" key="3">
    <source>
        <dbReference type="EMBL" id="MBB4935314.1"/>
    </source>
</evidence>
<dbReference type="Pfam" id="PF02517">
    <property type="entry name" value="Rce1-like"/>
    <property type="match status" value="1"/>
</dbReference>
<organism evidence="3 4">
    <name type="scientific">Lipingzhangella halophila</name>
    <dbReference type="NCBI Taxonomy" id="1783352"/>
    <lineage>
        <taxon>Bacteria</taxon>
        <taxon>Bacillati</taxon>
        <taxon>Actinomycetota</taxon>
        <taxon>Actinomycetes</taxon>
        <taxon>Streptosporangiales</taxon>
        <taxon>Nocardiopsidaceae</taxon>
        <taxon>Lipingzhangella</taxon>
    </lineage>
</organism>
<accession>A0A7W7RNM5</accession>
<dbReference type="EMBL" id="JACHJT010000002">
    <property type="protein sequence ID" value="MBB4935314.1"/>
    <property type="molecule type" value="Genomic_DNA"/>
</dbReference>
<dbReference type="InterPro" id="IPR003675">
    <property type="entry name" value="Rce1/LyrA-like_dom"/>
</dbReference>
<feature type="transmembrane region" description="Helical" evidence="1">
    <location>
        <begin position="159"/>
        <end position="178"/>
    </location>
</feature>
<dbReference type="GO" id="GO:0006508">
    <property type="term" value="P:proteolysis"/>
    <property type="evidence" value="ECO:0007669"/>
    <property type="project" value="UniProtKB-KW"/>
</dbReference>
<dbReference type="AlphaFoldDB" id="A0A7W7RNM5"/>
<evidence type="ECO:0000313" key="4">
    <source>
        <dbReference type="Proteomes" id="UP000523007"/>
    </source>
</evidence>
<feature type="transmembrane region" description="Helical" evidence="1">
    <location>
        <begin position="279"/>
        <end position="297"/>
    </location>
</feature>
<feature type="domain" description="CAAX prenyl protease 2/Lysostaphin resistance protein A-like" evidence="2">
    <location>
        <begin position="192"/>
        <end position="290"/>
    </location>
</feature>
<keyword evidence="1" id="KW-1133">Transmembrane helix</keyword>
<keyword evidence="4" id="KW-1185">Reference proteome</keyword>
<comment type="caution">
    <text evidence="3">The sequence shown here is derived from an EMBL/GenBank/DDBJ whole genome shotgun (WGS) entry which is preliminary data.</text>
</comment>
<dbReference type="Proteomes" id="UP000523007">
    <property type="component" value="Unassembled WGS sequence"/>
</dbReference>
<reference evidence="3 4" key="1">
    <citation type="submission" date="2020-08" db="EMBL/GenBank/DDBJ databases">
        <title>Sequencing the genomes of 1000 actinobacteria strains.</title>
        <authorList>
            <person name="Klenk H.-P."/>
        </authorList>
    </citation>
    <scope>NUCLEOTIDE SEQUENCE [LARGE SCALE GENOMIC DNA]</scope>
    <source>
        <strain evidence="3 4">DSM 102030</strain>
    </source>
</reference>
<proteinExistence type="predicted"/>
<protein>
    <submittedName>
        <fullName evidence="3">Membrane protease YdiL (CAAX protease family)</fullName>
    </submittedName>
</protein>
<evidence type="ECO:0000256" key="1">
    <source>
        <dbReference type="SAM" id="Phobius"/>
    </source>
</evidence>
<feature type="transmembrane region" description="Helical" evidence="1">
    <location>
        <begin position="223"/>
        <end position="242"/>
    </location>
</feature>
<feature type="transmembrane region" description="Helical" evidence="1">
    <location>
        <begin position="254"/>
        <end position="272"/>
    </location>
</feature>
<keyword evidence="1" id="KW-0812">Transmembrane</keyword>
<name>A0A7W7RNM5_9ACTN</name>
<keyword evidence="3" id="KW-0645">Protease</keyword>
<feature type="transmembrane region" description="Helical" evidence="1">
    <location>
        <begin position="54"/>
        <end position="70"/>
    </location>
</feature>
<feature type="transmembrane region" description="Helical" evidence="1">
    <location>
        <begin position="12"/>
        <end position="34"/>
    </location>
</feature>
<keyword evidence="3" id="KW-0378">Hydrolase</keyword>